<keyword evidence="5 12" id="KW-1133">Transmembrane helix</keyword>
<feature type="transmembrane region" description="Helical" evidence="12">
    <location>
        <begin position="37"/>
        <end position="58"/>
    </location>
</feature>
<keyword evidence="7 12" id="KW-0406">Ion transport</keyword>
<accession>A0A6N9TAM6</accession>
<evidence type="ECO:0000256" key="3">
    <source>
        <dbReference type="ARBA" id="ARBA00022519"/>
    </source>
</evidence>
<comment type="catalytic activity">
    <reaction evidence="11">
        <text>fluoride(in) = fluoride(out)</text>
        <dbReference type="Rhea" id="RHEA:76159"/>
        <dbReference type="ChEBI" id="CHEBI:17051"/>
    </reaction>
    <physiologicalReaction direction="left-to-right" evidence="11">
        <dbReference type="Rhea" id="RHEA:76160"/>
    </physiologicalReaction>
</comment>
<dbReference type="NCBIfam" id="NF010794">
    <property type="entry name" value="PRK14198.1"/>
    <property type="match status" value="1"/>
</dbReference>
<dbReference type="HAMAP" id="MF_00454">
    <property type="entry name" value="FluC"/>
    <property type="match status" value="1"/>
</dbReference>
<comment type="similarity">
    <text evidence="10 12">Belongs to the fluoride channel Fluc/FEX (TC 1.A.43) family.</text>
</comment>
<keyword evidence="9 12" id="KW-0407">Ion channel</keyword>
<evidence type="ECO:0000256" key="11">
    <source>
        <dbReference type="ARBA" id="ARBA00035585"/>
    </source>
</evidence>
<feature type="transmembrane region" description="Helical" evidence="12">
    <location>
        <begin position="99"/>
        <end position="124"/>
    </location>
</feature>
<evidence type="ECO:0000256" key="2">
    <source>
        <dbReference type="ARBA" id="ARBA00022475"/>
    </source>
</evidence>
<keyword evidence="2 12" id="KW-1003">Cell membrane</keyword>
<dbReference type="PANTHER" id="PTHR28259:SF1">
    <property type="entry name" value="FLUORIDE EXPORT PROTEIN 1-RELATED"/>
    <property type="match status" value="1"/>
</dbReference>
<dbReference type="AlphaFoldDB" id="A0A6N9TAM6"/>
<keyword evidence="12" id="KW-0479">Metal-binding</keyword>
<evidence type="ECO:0000313" key="13">
    <source>
        <dbReference type="EMBL" id="NDW06759.1"/>
    </source>
</evidence>
<feature type="binding site" evidence="12">
    <location>
        <position position="81"/>
    </location>
    <ligand>
        <name>Na(+)</name>
        <dbReference type="ChEBI" id="CHEBI:29101"/>
        <note>structural</note>
    </ligand>
</feature>
<dbReference type="NCBIfam" id="TIGR00494">
    <property type="entry name" value="crcB"/>
    <property type="match status" value="1"/>
</dbReference>
<dbReference type="GO" id="GO:0140114">
    <property type="term" value="P:cellular detoxification of fluoride"/>
    <property type="evidence" value="ECO:0007669"/>
    <property type="project" value="UniProtKB-UniRule"/>
</dbReference>
<keyword evidence="6 12" id="KW-0915">Sodium</keyword>
<dbReference type="Pfam" id="PF02537">
    <property type="entry name" value="CRCB"/>
    <property type="match status" value="1"/>
</dbReference>
<keyword evidence="14" id="KW-1185">Reference proteome</keyword>
<keyword evidence="3" id="KW-0997">Cell inner membrane</keyword>
<evidence type="ECO:0000256" key="6">
    <source>
        <dbReference type="ARBA" id="ARBA00023053"/>
    </source>
</evidence>
<dbReference type="RefSeq" id="WP_163465241.1">
    <property type="nucleotide sequence ID" value="NZ_JAAAMG010000020.1"/>
</dbReference>
<feature type="binding site" evidence="12">
    <location>
        <position position="78"/>
    </location>
    <ligand>
        <name>Na(+)</name>
        <dbReference type="ChEBI" id="CHEBI:29101"/>
        <note>structural</note>
    </ligand>
</feature>
<dbReference type="GO" id="GO:0062054">
    <property type="term" value="F:fluoride channel activity"/>
    <property type="evidence" value="ECO:0007669"/>
    <property type="project" value="UniProtKB-UniRule"/>
</dbReference>
<dbReference type="GO" id="GO:0046872">
    <property type="term" value="F:metal ion binding"/>
    <property type="evidence" value="ECO:0007669"/>
    <property type="project" value="UniProtKB-KW"/>
</dbReference>
<proteinExistence type="inferred from homology"/>
<dbReference type="EMBL" id="JAAAMG010000020">
    <property type="protein sequence ID" value="NDW06759.1"/>
    <property type="molecule type" value="Genomic_DNA"/>
</dbReference>
<evidence type="ECO:0000256" key="8">
    <source>
        <dbReference type="ARBA" id="ARBA00023136"/>
    </source>
</evidence>
<evidence type="ECO:0000256" key="7">
    <source>
        <dbReference type="ARBA" id="ARBA00023065"/>
    </source>
</evidence>
<dbReference type="InterPro" id="IPR003691">
    <property type="entry name" value="FluC"/>
</dbReference>
<evidence type="ECO:0000256" key="12">
    <source>
        <dbReference type="HAMAP-Rule" id="MF_00454"/>
    </source>
</evidence>
<evidence type="ECO:0000256" key="1">
    <source>
        <dbReference type="ARBA" id="ARBA00004651"/>
    </source>
</evidence>
<evidence type="ECO:0000256" key="9">
    <source>
        <dbReference type="ARBA" id="ARBA00023303"/>
    </source>
</evidence>
<name>A0A6N9TAM6_9HYPH</name>
<evidence type="ECO:0000256" key="10">
    <source>
        <dbReference type="ARBA" id="ARBA00035120"/>
    </source>
</evidence>
<evidence type="ECO:0000256" key="5">
    <source>
        <dbReference type="ARBA" id="ARBA00022989"/>
    </source>
</evidence>
<keyword evidence="4 12" id="KW-0812">Transmembrane</keyword>
<sequence length="144" mass="14861">MQSSLTYLVVFIGAGFGGALRHGVNVASLRVFGSGFPFGTLTVNVVGSLSMGLLAGYFALRSEAGQTWRLLLTTGVLGGFTTFSTFSFDTALLYERGEISIAVLYVALSVGAALVGLFAGLLSFDTSLEIGGLHALSPVPTSIS</sequence>
<gene>
    <name evidence="12 13" type="primary">crcB</name>
    <name evidence="12" type="synonym">fluC</name>
    <name evidence="13" type="ORF">GTK09_20280</name>
</gene>
<dbReference type="GO" id="GO:0005886">
    <property type="term" value="C:plasma membrane"/>
    <property type="evidence" value="ECO:0007669"/>
    <property type="project" value="UniProtKB-SubCell"/>
</dbReference>
<reference evidence="13 14" key="1">
    <citation type="submission" date="2020-01" db="EMBL/GenBank/DDBJ databases">
        <title>Jiella pacifica sp. nov.</title>
        <authorList>
            <person name="Xue Z."/>
            <person name="Zhu S."/>
            <person name="Chen J."/>
            <person name="Yang J."/>
        </authorList>
    </citation>
    <scope>NUCLEOTIDE SEQUENCE [LARGE SCALE GENOMIC DNA]</scope>
    <source>
        <strain evidence="13 14">40Bstr34</strain>
    </source>
</reference>
<organism evidence="13 14">
    <name type="scientific">Jiella pacifica</name>
    <dbReference type="NCBI Taxonomy" id="2696469"/>
    <lineage>
        <taxon>Bacteria</taxon>
        <taxon>Pseudomonadati</taxon>
        <taxon>Pseudomonadota</taxon>
        <taxon>Alphaproteobacteria</taxon>
        <taxon>Hyphomicrobiales</taxon>
        <taxon>Aurantimonadaceae</taxon>
        <taxon>Jiella</taxon>
    </lineage>
</organism>
<evidence type="ECO:0000313" key="14">
    <source>
        <dbReference type="Proteomes" id="UP000469011"/>
    </source>
</evidence>
<comment type="function">
    <text evidence="12">Fluoride-specific ion channel. Important for reducing fluoride concentration in the cell, thus reducing its toxicity.</text>
</comment>
<comment type="caution">
    <text evidence="13">The sequence shown here is derived from an EMBL/GenBank/DDBJ whole genome shotgun (WGS) entry which is preliminary data.</text>
</comment>
<comment type="subcellular location">
    <subcellularLocation>
        <location evidence="1 12">Cell membrane</location>
        <topology evidence="1 12">Multi-pass membrane protein</topology>
    </subcellularLocation>
</comment>
<keyword evidence="12" id="KW-0813">Transport</keyword>
<protein>
    <recommendedName>
        <fullName evidence="12">Fluoride-specific ion channel FluC</fullName>
    </recommendedName>
</protein>
<feature type="transmembrane region" description="Helical" evidence="12">
    <location>
        <begin position="70"/>
        <end position="93"/>
    </location>
</feature>
<keyword evidence="8 12" id="KW-0472">Membrane</keyword>
<evidence type="ECO:0000256" key="4">
    <source>
        <dbReference type="ARBA" id="ARBA00022692"/>
    </source>
</evidence>
<comment type="activity regulation">
    <text evidence="12">Na(+) is not transported, but it plays an essential structural role and its presence is essential for fluoride channel function.</text>
</comment>
<dbReference type="PANTHER" id="PTHR28259">
    <property type="entry name" value="FLUORIDE EXPORT PROTEIN 1-RELATED"/>
    <property type="match status" value="1"/>
</dbReference>
<dbReference type="Proteomes" id="UP000469011">
    <property type="component" value="Unassembled WGS sequence"/>
</dbReference>